<evidence type="ECO:0000256" key="4">
    <source>
        <dbReference type="ARBA" id="ARBA00022989"/>
    </source>
</evidence>
<evidence type="ECO:0000256" key="2">
    <source>
        <dbReference type="ARBA" id="ARBA00008573"/>
    </source>
</evidence>
<evidence type="ECO:0000256" key="5">
    <source>
        <dbReference type="ARBA" id="ARBA00023136"/>
    </source>
</evidence>
<dbReference type="Proteomes" id="UP000683360">
    <property type="component" value="Unassembled WGS sequence"/>
</dbReference>
<keyword evidence="4 6" id="KW-1133">Transmembrane helix</keyword>
<protein>
    <recommendedName>
        <fullName evidence="6">Receptor expression-enhancing protein</fullName>
    </recommendedName>
</protein>
<proteinExistence type="inferred from homology"/>
<evidence type="ECO:0000256" key="3">
    <source>
        <dbReference type="ARBA" id="ARBA00022692"/>
    </source>
</evidence>
<feature type="transmembrane region" description="Helical" evidence="6">
    <location>
        <begin position="42"/>
        <end position="73"/>
    </location>
</feature>
<dbReference type="Pfam" id="PF03134">
    <property type="entry name" value="TB2_DP1_HVA22"/>
    <property type="match status" value="1"/>
</dbReference>
<comment type="caution">
    <text evidence="7">The sequence shown here is derived from an EMBL/GenBank/DDBJ whole genome shotgun (WGS) entry which is preliminary data.</text>
</comment>
<feature type="transmembrane region" description="Helical" evidence="6">
    <location>
        <begin position="121"/>
        <end position="139"/>
    </location>
</feature>
<keyword evidence="8" id="KW-1185">Reference proteome</keyword>
<dbReference type="InterPro" id="IPR004345">
    <property type="entry name" value="TB2_DP1_HVA22"/>
</dbReference>
<dbReference type="PANTHER" id="PTHR12300:SF161">
    <property type="entry name" value="RECEPTOR EXPRESSION-ENHANCING PROTEIN"/>
    <property type="match status" value="1"/>
</dbReference>
<accession>A0A8S3U158</accession>
<dbReference type="PANTHER" id="PTHR12300">
    <property type="entry name" value="HVA22-LIKE PROTEINS"/>
    <property type="match status" value="1"/>
</dbReference>
<evidence type="ECO:0000313" key="7">
    <source>
        <dbReference type="EMBL" id="CAG2235790.1"/>
    </source>
</evidence>
<reference evidence="7" key="1">
    <citation type="submission" date="2021-03" db="EMBL/GenBank/DDBJ databases">
        <authorList>
            <person name="Bekaert M."/>
        </authorList>
    </citation>
    <scope>NUCLEOTIDE SEQUENCE</scope>
</reference>
<evidence type="ECO:0000313" key="8">
    <source>
        <dbReference type="Proteomes" id="UP000683360"/>
    </source>
</evidence>
<feature type="transmembrane region" description="Helical" evidence="6">
    <location>
        <begin position="94"/>
        <end position="115"/>
    </location>
</feature>
<dbReference type="OrthoDB" id="10009287at2759"/>
<gene>
    <name evidence="7" type="ORF">MEDL_48386</name>
</gene>
<dbReference type="EMBL" id="CAJPWZ010002329">
    <property type="protein sequence ID" value="CAG2235790.1"/>
    <property type="molecule type" value="Genomic_DNA"/>
</dbReference>
<evidence type="ECO:0000256" key="6">
    <source>
        <dbReference type="RuleBase" id="RU362006"/>
    </source>
</evidence>
<dbReference type="GO" id="GO:0016020">
    <property type="term" value="C:membrane"/>
    <property type="evidence" value="ECO:0007669"/>
    <property type="project" value="UniProtKB-SubCell"/>
</dbReference>
<sequence length="224" mass="25506">MASTTSGTAEGWKAKLNKALQEKNFFTDLLQKIEDKTGVRRMYIVIALAAFLGIYLMVGYGAQFVCNFVGFLYPAYASVKAIESSQKEDDTQWLTYWVVYSFFALVEFFADIFLFWIPFYWFLKCVFLVWCMAPIASNGSQMIYHRLIKPIVLKYQNKIDDAIDKAADRLQEATNMSALTNFLNFPCEVFGIAKQKVGDFAEDIGRGAANDAIRKRMADATKDE</sequence>
<comment type="subcellular location">
    <subcellularLocation>
        <location evidence="1 6">Membrane</location>
        <topology evidence="1 6">Multi-pass membrane protein</topology>
    </subcellularLocation>
</comment>
<name>A0A8S3U158_MYTED</name>
<comment type="similarity">
    <text evidence="2 6">Belongs to the DP1 family.</text>
</comment>
<keyword evidence="3 6" id="KW-0812">Transmembrane</keyword>
<keyword evidence="5 6" id="KW-0472">Membrane</keyword>
<dbReference type="AlphaFoldDB" id="A0A8S3U158"/>
<evidence type="ECO:0000256" key="1">
    <source>
        <dbReference type="ARBA" id="ARBA00004141"/>
    </source>
</evidence>
<organism evidence="7 8">
    <name type="scientific">Mytilus edulis</name>
    <name type="common">Blue mussel</name>
    <dbReference type="NCBI Taxonomy" id="6550"/>
    <lineage>
        <taxon>Eukaryota</taxon>
        <taxon>Metazoa</taxon>
        <taxon>Spiralia</taxon>
        <taxon>Lophotrochozoa</taxon>
        <taxon>Mollusca</taxon>
        <taxon>Bivalvia</taxon>
        <taxon>Autobranchia</taxon>
        <taxon>Pteriomorphia</taxon>
        <taxon>Mytilida</taxon>
        <taxon>Mytiloidea</taxon>
        <taxon>Mytilidae</taxon>
        <taxon>Mytilinae</taxon>
        <taxon>Mytilus</taxon>
    </lineage>
</organism>